<accession>A0A484CW55</accession>
<keyword evidence="5" id="KW-1185">Reference proteome</keyword>
<dbReference type="PANTHER" id="PTHR20859">
    <property type="entry name" value="INTERFERON/INTERLEUKIN RECEPTOR"/>
    <property type="match status" value="1"/>
</dbReference>
<dbReference type="InterPro" id="IPR003961">
    <property type="entry name" value="FN3_dom"/>
</dbReference>
<gene>
    <name evidence="4" type="ORF">EPR50_G00121810</name>
</gene>
<dbReference type="GO" id="GO:0005886">
    <property type="term" value="C:plasma membrane"/>
    <property type="evidence" value="ECO:0007669"/>
    <property type="project" value="TreeGrafter"/>
</dbReference>
<dbReference type="Pfam" id="PF09294">
    <property type="entry name" value="Interfer-bind"/>
    <property type="match status" value="1"/>
</dbReference>
<keyword evidence="2" id="KW-0732">Signal</keyword>
<dbReference type="Pfam" id="PF01108">
    <property type="entry name" value="Tissue_fac"/>
    <property type="match status" value="1"/>
</dbReference>
<organism evidence="4 5">
    <name type="scientific">Perca flavescens</name>
    <name type="common">American yellow perch</name>
    <name type="synonym">Morone flavescens</name>
    <dbReference type="NCBI Taxonomy" id="8167"/>
    <lineage>
        <taxon>Eukaryota</taxon>
        <taxon>Metazoa</taxon>
        <taxon>Chordata</taxon>
        <taxon>Craniata</taxon>
        <taxon>Vertebrata</taxon>
        <taxon>Euteleostomi</taxon>
        <taxon>Actinopterygii</taxon>
        <taxon>Neopterygii</taxon>
        <taxon>Teleostei</taxon>
        <taxon>Neoteleostei</taxon>
        <taxon>Acanthomorphata</taxon>
        <taxon>Eupercaria</taxon>
        <taxon>Perciformes</taxon>
        <taxon>Percoidei</taxon>
        <taxon>Percidae</taxon>
        <taxon>Percinae</taxon>
        <taxon>Perca</taxon>
    </lineage>
</organism>
<keyword evidence="1" id="KW-0812">Transmembrane</keyword>
<sequence length="327" mass="36215">MSASISAFILTFSTLCGSRVVSGVLSPPKNVRLTSYNMDLVLRWDAPDQPASGLLYTTEYNSSFISYKGCVNISTLECDLTNPKHIYEYGRYTGRVRAQLGTESSAWVESNQIALDKDTVIGSPNVSLFSNGATIEVSIKDPVFRISTLLDVYNLASYKITYWKHDQKEKAISINDMRQNRVVLPNLDPWTKYCVQVQLDTERNPNPNHSEPSATVCESTTIEEEAPWLAAVVTFVVMAMAVAVVVVAVVHRKRISHFLCPKDALPQHFKEYLLAPPNSSMYLDMRNSHPPKEIFDPVSIIADSSTLEEGLPLEAAGTSCSKQPGTT</sequence>
<dbReference type="AlphaFoldDB" id="A0A484CW55"/>
<feature type="transmembrane region" description="Helical" evidence="1">
    <location>
        <begin position="228"/>
        <end position="250"/>
    </location>
</feature>
<dbReference type="PROSITE" id="PS50853">
    <property type="entry name" value="FN3"/>
    <property type="match status" value="1"/>
</dbReference>
<dbReference type="CDD" id="cd00063">
    <property type="entry name" value="FN3"/>
    <property type="match status" value="1"/>
</dbReference>
<dbReference type="InterPro" id="IPR015373">
    <property type="entry name" value="Interferon/interleukin_rcp_dom"/>
</dbReference>
<dbReference type="InterPro" id="IPR036116">
    <property type="entry name" value="FN3_sf"/>
</dbReference>
<name>A0A484CW55_PERFV</name>
<reference evidence="4 5" key="1">
    <citation type="submission" date="2019-01" db="EMBL/GenBank/DDBJ databases">
        <title>A chromosome-scale genome assembly of the yellow perch, Perca flavescens.</title>
        <authorList>
            <person name="Feron R."/>
            <person name="Morvezen R."/>
            <person name="Bestin A."/>
            <person name="Haffray P."/>
            <person name="Klopp C."/>
            <person name="Zahm M."/>
            <person name="Cabau C."/>
            <person name="Roques C."/>
            <person name="Donnadieu C."/>
            <person name="Bouchez O."/>
            <person name="Christie M."/>
            <person name="Larson W."/>
            <person name="Guiguen Y."/>
        </authorList>
    </citation>
    <scope>NUCLEOTIDE SEQUENCE [LARGE SCALE GENOMIC DNA]</scope>
    <source>
        <strain evidence="4">YP-PL-M2</strain>
        <tissue evidence="4">Blood</tissue>
    </source>
</reference>
<evidence type="ECO:0000256" key="2">
    <source>
        <dbReference type="SAM" id="SignalP"/>
    </source>
</evidence>
<feature type="domain" description="Fibronectin type-III" evidence="3">
    <location>
        <begin position="120"/>
        <end position="224"/>
    </location>
</feature>
<feature type="signal peptide" evidence="2">
    <location>
        <begin position="1"/>
        <end position="18"/>
    </location>
</feature>
<protein>
    <recommendedName>
        <fullName evidence="3">Fibronectin type-III domain-containing protein</fullName>
    </recommendedName>
</protein>
<evidence type="ECO:0000256" key="1">
    <source>
        <dbReference type="SAM" id="Phobius"/>
    </source>
</evidence>
<dbReference type="InterPro" id="IPR050650">
    <property type="entry name" value="Type-II_Cytokine-TF_Rcpt"/>
</dbReference>
<evidence type="ECO:0000313" key="4">
    <source>
        <dbReference type="EMBL" id="TDH07151.1"/>
    </source>
</evidence>
<dbReference type="SUPFAM" id="SSF49265">
    <property type="entry name" value="Fibronectin type III"/>
    <property type="match status" value="2"/>
</dbReference>
<evidence type="ECO:0000313" key="5">
    <source>
        <dbReference type="Proteomes" id="UP000295070"/>
    </source>
</evidence>
<evidence type="ECO:0000259" key="3">
    <source>
        <dbReference type="PROSITE" id="PS50853"/>
    </source>
</evidence>
<dbReference type="STRING" id="8167.A0A484CW55"/>
<dbReference type="GO" id="GO:0004896">
    <property type="term" value="F:cytokine receptor activity"/>
    <property type="evidence" value="ECO:0007669"/>
    <property type="project" value="TreeGrafter"/>
</dbReference>
<keyword evidence="1" id="KW-1133">Transmembrane helix</keyword>
<proteinExistence type="predicted"/>
<feature type="chain" id="PRO_5019815397" description="Fibronectin type-III domain-containing protein" evidence="2">
    <location>
        <begin position="19"/>
        <end position="327"/>
    </location>
</feature>
<comment type="caution">
    <text evidence="4">The sequence shown here is derived from an EMBL/GenBank/DDBJ whole genome shotgun (WGS) entry which is preliminary data.</text>
</comment>
<dbReference type="PANTHER" id="PTHR20859:SF46">
    <property type="entry name" value="INTERFERON GAMMA RECEPTOR 2"/>
    <property type="match status" value="1"/>
</dbReference>
<keyword evidence="1" id="KW-0472">Membrane</keyword>
<dbReference type="EMBL" id="SCKG01000011">
    <property type="protein sequence ID" value="TDH07151.1"/>
    <property type="molecule type" value="Genomic_DNA"/>
</dbReference>
<dbReference type="InterPro" id="IPR013783">
    <property type="entry name" value="Ig-like_fold"/>
</dbReference>
<dbReference type="Gene3D" id="2.60.40.10">
    <property type="entry name" value="Immunoglobulins"/>
    <property type="match status" value="1"/>
</dbReference>
<dbReference type="Proteomes" id="UP000295070">
    <property type="component" value="Chromosome 11"/>
</dbReference>